<dbReference type="EMBL" id="CP066744">
    <property type="protein sequence ID" value="QQK07500.1"/>
    <property type="molecule type" value="Genomic_DNA"/>
</dbReference>
<keyword evidence="2" id="KW-1185">Reference proteome</keyword>
<dbReference type="Proteomes" id="UP000595814">
    <property type="component" value="Chromosome"/>
</dbReference>
<evidence type="ECO:0000313" key="1">
    <source>
        <dbReference type="EMBL" id="QQK07500.1"/>
    </source>
</evidence>
<sequence>MKEKIIAVTVKLPNTKIDYNNRINELKNLIIANKGEVVSEVVSSRKFIDSSLYIGKGKAEEIKFLAEELEADTIVFNNDLSGSQLKNLSDLIDKKIIDRTSLILDIFANRTRSKESKLQVQLAQMEYMLPRLVGFRKNLSKASAGIGTRGLGEQKLELDRRKISKEINRIKKKLEKIESTRIINSKNRVDSKIPIVSLVGYTNAGKSTIGNELTNFYKKEQSEVFAKKNMLFMTLDTTTRKGVLPSGLEFLIADTVGFIEDIPTNLIEAFKSTLEEIKYSDCILNIIDSSSENIEEQIETTYEILNSLEILDIPIINVFNKTDIKKEMVYNKDILLDNNIYISAYNKNDIEILLHEIEKTLEYKYVNINMDLSYDRKNQNIVRELKDKGYNLFVDYGEYINIKAKVLKSEKELFLKYFKE</sequence>
<accession>A0AC61MSB0</accession>
<protein>
    <submittedName>
        <fullName evidence="1">GTPase HflX</fullName>
    </submittedName>
</protein>
<name>A0AC61MSB0_9FIRM</name>
<reference evidence="1 2" key="1">
    <citation type="journal article" date="2022" name="Int. J. Syst. Evol. Microbiol.">
        <title>Miniphocaeibacter halophilus sp. nov., an ammonium-tolerant acetate-producing bacterium isolated from a biogas system.</title>
        <authorList>
            <person name="Schnurer A."/>
            <person name="Singh A."/>
            <person name="Bi S."/>
            <person name="Qiao W."/>
            <person name="Westerholm M."/>
        </authorList>
    </citation>
    <scope>NUCLEOTIDE SEQUENCE [LARGE SCALE GENOMIC DNA]</scope>
    <source>
        <strain evidence="1 2">AMB_01</strain>
    </source>
</reference>
<evidence type="ECO:0000313" key="2">
    <source>
        <dbReference type="Proteomes" id="UP000595814"/>
    </source>
</evidence>
<organism evidence="1 2">
    <name type="scientific">Miniphocaeibacter halophilus</name>
    <dbReference type="NCBI Taxonomy" id="2931922"/>
    <lineage>
        <taxon>Bacteria</taxon>
        <taxon>Bacillati</taxon>
        <taxon>Bacillota</taxon>
        <taxon>Tissierellia</taxon>
        <taxon>Tissierellales</taxon>
        <taxon>Peptoniphilaceae</taxon>
        <taxon>Miniphocaeibacter</taxon>
    </lineage>
</organism>
<proteinExistence type="predicted"/>
<gene>
    <name evidence="1" type="primary">hflX</name>
    <name evidence="1" type="ORF">JFY71_09390</name>
</gene>